<dbReference type="BioCyc" id="CORYNE:G18NG-10356-MONOMER"/>
<dbReference type="AlphaFoldDB" id="Q8NS86"/>
<dbReference type="EMBL" id="BA000036">
    <property type="protein sequence ID" value="BAB98186.1"/>
    <property type="molecule type" value="Genomic_DNA"/>
</dbReference>
<proteinExistence type="predicted"/>
<dbReference type="KEGG" id="cgl:Cgl0793"/>
<dbReference type="SUPFAM" id="SSF56672">
    <property type="entry name" value="DNA/RNA polymerases"/>
    <property type="match status" value="1"/>
</dbReference>
<dbReference type="Proteomes" id="UP000000582">
    <property type="component" value="Chromosome"/>
</dbReference>
<keyword evidence="2" id="KW-1185">Reference proteome</keyword>
<organism evidence="1 2">
    <name type="scientific">Corynebacterium glutamicum (strain ATCC 13032 / DSM 20300 / JCM 1318 / BCRC 11384 / CCUG 27702 / LMG 3730 / NBRC 12168 / NCIMB 10025 / NRRL B-2784 / 534)</name>
    <dbReference type="NCBI Taxonomy" id="196627"/>
    <lineage>
        <taxon>Bacteria</taxon>
        <taxon>Bacillati</taxon>
        <taxon>Actinomycetota</taxon>
        <taxon>Actinomycetes</taxon>
        <taxon>Mycobacteriales</taxon>
        <taxon>Corynebacteriaceae</taxon>
        <taxon>Corynebacterium</taxon>
    </lineage>
</organism>
<evidence type="ECO:0000313" key="1">
    <source>
        <dbReference type="EMBL" id="BAB98186.1"/>
    </source>
</evidence>
<protein>
    <submittedName>
        <fullName evidence="1">Uncharacterized protein</fullName>
    </submittedName>
</protein>
<dbReference type="OrthoDB" id="2066645at2"/>
<gene>
    <name evidence="1" type="ordered locus">Cgl0793</name>
</gene>
<dbReference type="InterPro" id="IPR043502">
    <property type="entry name" value="DNA/RNA_pol_sf"/>
</dbReference>
<accession>Q8NS86</accession>
<evidence type="ECO:0000313" key="2">
    <source>
        <dbReference type="Proteomes" id="UP000000582"/>
    </source>
</evidence>
<dbReference type="eggNOG" id="ENOG502ZAHJ">
    <property type="taxonomic scope" value="Bacteria"/>
</dbReference>
<reference evidence="2" key="1">
    <citation type="journal article" date="2003" name="Appl. Microbiol. Biotechnol.">
        <title>The Corynebacterium glutamicum genome: features and impacts on biotechnological processes.</title>
        <authorList>
            <person name="Ikeda M."/>
            <person name="Nakagawa S."/>
        </authorList>
    </citation>
    <scope>NUCLEOTIDE SEQUENCE [LARGE SCALE GENOMIC DNA]</scope>
    <source>
        <strain evidence="2">ATCC 13032 / DSM 20300 / BCRC 11384 / JCM 1318 / LMG 3730 / NCIMB 10025</strain>
    </source>
</reference>
<name>Q8NS86_CORGL</name>
<dbReference type="HOGENOM" id="CLU_120381_0_0_11"/>
<sequence length="195" mass="20768">MVCWSGALPGSEAGCSCDMSDGVFAGRSHSYGQPSMSLRSALRQMVIDRSAAKEIFGRGSLEELTIKIATNAGYGKLSQDVAPRSGWNAFEETMESIGGSAVTSPYHAAMTTSLVRALLLAISNEIEILSVTTDGFITRESNIEALECCGIADVFRDSRGALTGDRTVWEIKHLQDDLLNFTTSANISPSYEGGG</sequence>
<dbReference type="STRING" id="196627.cg0903"/>